<dbReference type="InterPro" id="IPR006439">
    <property type="entry name" value="HAD-SF_hydro_IA"/>
</dbReference>
<sequence length="221" mass="25420">MKNSTVVVFDLDDTLYNEIDFLKSAYKEISLKIGKVVSVESTVIYNQMLACFYNKENVFEDLINRHNLSISINELLDIYRNHNPKLELSKDRVEVLNELKCRGIALGLLTDGRSQQQRSKIEALKLSTWISEILISGEFGSEKPNANNYKHFENLFGKAKYYYIGDNVKKDFITPNKLGWVTICLKDSGLNIHKQDISLIDKKYLAKYTINKLSKILNIVS</sequence>
<dbReference type="RefSeq" id="WP_237240416.1">
    <property type="nucleotide sequence ID" value="NZ_JAKKDU010000014.1"/>
</dbReference>
<evidence type="ECO:0000256" key="2">
    <source>
        <dbReference type="ARBA" id="ARBA00022723"/>
    </source>
</evidence>
<comment type="caution">
    <text evidence="5">The sequence shown here is derived from an EMBL/GenBank/DDBJ whole genome shotgun (WGS) entry which is preliminary data.</text>
</comment>
<dbReference type="AlphaFoldDB" id="A0AAE3EQ13"/>
<keyword evidence="6" id="KW-1185">Reference proteome</keyword>
<dbReference type="GO" id="GO:0044281">
    <property type="term" value="P:small molecule metabolic process"/>
    <property type="evidence" value="ECO:0007669"/>
    <property type="project" value="UniProtKB-ARBA"/>
</dbReference>
<evidence type="ECO:0000256" key="3">
    <source>
        <dbReference type="ARBA" id="ARBA00022801"/>
    </source>
</evidence>
<dbReference type="InterPro" id="IPR036412">
    <property type="entry name" value="HAD-like_sf"/>
</dbReference>
<keyword evidence="3 5" id="KW-0378">Hydrolase</keyword>
<dbReference type="PANTHER" id="PTHR46470:SF2">
    <property type="entry name" value="GLYCERALDEHYDE 3-PHOSPHATE PHOSPHATASE"/>
    <property type="match status" value="1"/>
</dbReference>
<proteinExistence type="predicted"/>
<organism evidence="5 6">
    <name type="scientific">Wocania arenilitoris</name>
    <dbReference type="NCBI Taxonomy" id="2044858"/>
    <lineage>
        <taxon>Bacteria</taxon>
        <taxon>Pseudomonadati</taxon>
        <taxon>Bacteroidota</taxon>
        <taxon>Flavobacteriia</taxon>
        <taxon>Flavobacteriales</taxon>
        <taxon>Flavobacteriaceae</taxon>
        <taxon>Wocania</taxon>
    </lineage>
</organism>
<evidence type="ECO:0000256" key="1">
    <source>
        <dbReference type="ARBA" id="ARBA00001946"/>
    </source>
</evidence>
<dbReference type="SFLD" id="SFLDS00003">
    <property type="entry name" value="Haloacid_Dehalogenase"/>
    <property type="match status" value="1"/>
</dbReference>
<dbReference type="PANTHER" id="PTHR46470">
    <property type="entry name" value="N-ACYLNEURAMINATE-9-PHOSPHATASE"/>
    <property type="match status" value="1"/>
</dbReference>
<dbReference type="NCBIfam" id="TIGR01549">
    <property type="entry name" value="HAD-SF-IA-v1"/>
    <property type="match status" value="1"/>
</dbReference>
<keyword evidence="4" id="KW-0460">Magnesium</keyword>
<dbReference type="EMBL" id="JAKKDU010000014">
    <property type="protein sequence ID" value="MCF7569081.1"/>
    <property type="molecule type" value="Genomic_DNA"/>
</dbReference>
<keyword evidence="2" id="KW-0479">Metal-binding</keyword>
<dbReference type="InterPro" id="IPR041492">
    <property type="entry name" value="HAD_2"/>
</dbReference>
<protein>
    <submittedName>
        <fullName evidence="5">HAD-IA family hydrolase</fullName>
    </submittedName>
</protein>
<dbReference type="InterPro" id="IPR051400">
    <property type="entry name" value="HAD-like_hydrolase"/>
</dbReference>
<dbReference type="Gene3D" id="1.10.150.520">
    <property type="match status" value="1"/>
</dbReference>
<dbReference type="SUPFAM" id="SSF56784">
    <property type="entry name" value="HAD-like"/>
    <property type="match status" value="1"/>
</dbReference>
<evidence type="ECO:0000313" key="5">
    <source>
        <dbReference type="EMBL" id="MCF7569081.1"/>
    </source>
</evidence>
<dbReference type="SFLD" id="SFLDG01129">
    <property type="entry name" value="C1.5:_HAD__Beta-PGM__Phosphata"/>
    <property type="match status" value="1"/>
</dbReference>
<gene>
    <name evidence="5" type="ORF">L3X37_11995</name>
</gene>
<dbReference type="GO" id="GO:0016791">
    <property type="term" value="F:phosphatase activity"/>
    <property type="evidence" value="ECO:0007669"/>
    <property type="project" value="TreeGrafter"/>
</dbReference>
<dbReference type="Proteomes" id="UP001199795">
    <property type="component" value="Unassembled WGS sequence"/>
</dbReference>
<dbReference type="InterPro" id="IPR023214">
    <property type="entry name" value="HAD_sf"/>
</dbReference>
<dbReference type="Gene3D" id="3.40.50.1000">
    <property type="entry name" value="HAD superfamily/HAD-like"/>
    <property type="match status" value="1"/>
</dbReference>
<reference evidence="5" key="1">
    <citation type="submission" date="2022-01" db="EMBL/GenBank/DDBJ databases">
        <title>Draft genome sequence of Sabulilitoribacter arenilitoris KCTC 52401.</title>
        <authorList>
            <person name="Oh J.-S."/>
        </authorList>
    </citation>
    <scope>NUCLEOTIDE SEQUENCE</scope>
    <source>
        <strain evidence="5">HMF6543</strain>
    </source>
</reference>
<dbReference type="Pfam" id="PF13419">
    <property type="entry name" value="HAD_2"/>
    <property type="match status" value="1"/>
</dbReference>
<evidence type="ECO:0000256" key="4">
    <source>
        <dbReference type="ARBA" id="ARBA00022842"/>
    </source>
</evidence>
<accession>A0AAE3EQ13</accession>
<name>A0AAE3EQ13_9FLAO</name>
<evidence type="ECO:0000313" key="6">
    <source>
        <dbReference type="Proteomes" id="UP001199795"/>
    </source>
</evidence>
<dbReference type="GO" id="GO:0046872">
    <property type="term" value="F:metal ion binding"/>
    <property type="evidence" value="ECO:0007669"/>
    <property type="project" value="UniProtKB-KW"/>
</dbReference>
<comment type="cofactor">
    <cofactor evidence="1">
        <name>Mg(2+)</name>
        <dbReference type="ChEBI" id="CHEBI:18420"/>
    </cofactor>
</comment>